<dbReference type="GeneID" id="48013079"/>
<dbReference type="AlphaFoldDB" id="A0ABD5KS43"/>
<evidence type="ECO:0000313" key="1">
    <source>
        <dbReference type="EMBL" id="MEN3153674.1"/>
    </source>
</evidence>
<dbReference type="Proteomes" id="UP001418804">
    <property type="component" value="Unassembled WGS sequence"/>
</dbReference>
<protein>
    <submittedName>
        <fullName evidence="1">Uncharacterized protein</fullName>
    </submittedName>
</protein>
<dbReference type="EMBL" id="JBDIVD010000001">
    <property type="protein sequence ID" value="MEN3153674.1"/>
    <property type="molecule type" value="Genomic_DNA"/>
</dbReference>
<organism evidence="1 2">
    <name type="scientific">Priestia aryabhattai</name>
    <name type="common">Bacillus aryabhattai</name>
    <dbReference type="NCBI Taxonomy" id="412384"/>
    <lineage>
        <taxon>Bacteria</taxon>
        <taxon>Bacillati</taxon>
        <taxon>Bacillota</taxon>
        <taxon>Bacilli</taxon>
        <taxon>Bacillales</taxon>
        <taxon>Bacillaceae</taxon>
        <taxon>Priestia</taxon>
    </lineage>
</organism>
<sequence>MLNIKNFHLLNNLSPEFSFLDMKYIIEVRYFIEYSNSFLFDEENQTNLHIIFLLQPKGAHDFYEISMNFYGVENFELFANGGAIQLSILQILDLRDRSWENIRFQVRDVENRDIDFYCNSIEVLDVKESPIIDN</sequence>
<proteinExistence type="predicted"/>
<name>A0ABD5KS43_PRIAR</name>
<reference evidence="1 2" key="1">
    <citation type="submission" date="2024-05" db="EMBL/GenBank/DDBJ databases">
        <title>The mechanism of isolation and screening of efficient mineral weathering bacteria priestia aryabhattai c4-10 with weathered biotite.</title>
        <authorList>
            <person name="Yang S."/>
        </authorList>
    </citation>
    <scope>NUCLEOTIDE SEQUENCE [LARGE SCALE GENOMIC DNA]</scope>
    <source>
        <strain evidence="1 2">C4-10</strain>
    </source>
</reference>
<accession>A0ABD5KS43</accession>
<evidence type="ECO:0000313" key="2">
    <source>
        <dbReference type="Proteomes" id="UP001418804"/>
    </source>
</evidence>
<gene>
    <name evidence="1" type="ORF">ABDD91_12570</name>
</gene>
<reference evidence="1 2" key="2">
    <citation type="submission" date="2024-05" db="EMBL/GenBank/DDBJ databases">
        <authorList>
            <person name="Zheng X."/>
        </authorList>
    </citation>
    <scope>NUCLEOTIDE SEQUENCE [LARGE SCALE GENOMIC DNA]</scope>
    <source>
        <strain evidence="1 2">C4-10</strain>
    </source>
</reference>
<dbReference type="RefSeq" id="WP_099331036.1">
    <property type="nucleotide sequence ID" value="NZ_CP024035.1"/>
</dbReference>
<comment type="caution">
    <text evidence="1">The sequence shown here is derived from an EMBL/GenBank/DDBJ whole genome shotgun (WGS) entry which is preliminary data.</text>
</comment>